<reference evidence="2" key="1">
    <citation type="journal article" date="2019" name="Int. J. Syst. Evol. Microbiol.">
        <title>The Global Catalogue of Microorganisms (GCM) 10K type strain sequencing project: providing services to taxonomists for standard genome sequencing and annotation.</title>
        <authorList>
            <consortium name="The Broad Institute Genomics Platform"/>
            <consortium name="The Broad Institute Genome Sequencing Center for Infectious Disease"/>
            <person name="Wu L."/>
            <person name="Ma J."/>
        </authorList>
    </citation>
    <scope>NUCLEOTIDE SEQUENCE [LARGE SCALE GENOMIC DNA]</scope>
    <source>
        <strain evidence="2">CGMCC 4.7198</strain>
    </source>
</reference>
<keyword evidence="2" id="KW-1185">Reference proteome</keyword>
<protein>
    <submittedName>
        <fullName evidence="1">Uncharacterized protein</fullName>
    </submittedName>
</protein>
<evidence type="ECO:0000313" key="2">
    <source>
        <dbReference type="Proteomes" id="UP001596957"/>
    </source>
</evidence>
<sequence length="62" mass="6474">MNEPRTLAALAAVAKYALQQMSPPTLRPFPAWLLFAASAAPCEASPLCTCAYDSMSPDTGTG</sequence>
<dbReference type="EMBL" id="JBHTEC010000001">
    <property type="protein sequence ID" value="MFD0280555.1"/>
    <property type="molecule type" value="Genomic_DNA"/>
</dbReference>
<proteinExistence type="predicted"/>
<organism evidence="1 2">
    <name type="scientific">Streptomyces lutosisoli</name>
    <dbReference type="NCBI Taxonomy" id="2665721"/>
    <lineage>
        <taxon>Bacteria</taxon>
        <taxon>Bacillati</taxon>
        <taxon>Actinomycetota</taxon>
        <taxon>Actinomycetes</taxon>
        <taxon>Kitasatosporales</taxon>
        <taxon>Streptomycetaceae</taxon>
        <taxon>Streptomyces</taxon>
    </lineage>
</organism>
<accession>A0ABW2V7P1</accession>
<comment type="caution">
    <text evidence="1">The sequence shown here is derived from an EMBL/GenBank/DDBJ whole genome shotgun (WGS) entry which is preliminary data.</text>
</comment>
<dbReference type="Proteomes" id="UP001596957">
    <property type="component" value="Unassembled WGS sequence"/>
</dbReference>
<gene>
    <name evidence="1" type="ORF">ACFQZP_02500</name>
</gene>
<name>A0ABW2V7P1_9ACTN</name>
<evidence type="ECO:0000313" key="1">
    <source>
        <dbReference type="EMBL" id="MFD0280555.1"/>
    </source>
</evidence>
<dbReference type="RefSeq" id="WP_381252576.1">
    <property type="nucleotide sequence ID" value="NZ_JBHTBI010000008.1"/>
</dbReference>